<keyword evidence="1" id="KW-0175">Coiled coil</keyword>
<evidence type="ECO:0000313" key="2">
    <source>
        <dbReference type="EMBL" id="KAF2172143.1"/>
    </source>
</evidence>
<dbReference type="RefSeq" id="XP_033673032.1">
    <property type="nucleotide sequence ID" value="XM_033804043.1"/>
</dbReference>
<sequence length="359" mass="40871">MAFCPDKITANPTTAEANINSTAMAEPPAQTFDDLYFDATSTDKCEHRLILQLRDTVARLDDSNYEEISTLVRVLLDWIPCKGKPRSLDELMFGLAKINSNRSVKAEAGVCNHVPPSAFIPTAGNPFYDPRLELSGAAQQIVDIIIAAKDAVRGWRLELTDHGSNFFGYLQTMDISPDHAVNQVIKDLHYTLEFLRNGRGGWDLVDWPHKFYEDVLLIATEFLKHAQDVSSRKGCEALRVLPSLVDQIIKRLNEIQKMRWEAEEECSQQHEEQIRKEEEAEENRRLLARLSWYVKPTPWTDDGLPIEEAPDYFETMLQKKVLMGEPAHVLEIEEADLVLEEEIGRLDLGPQRVDSRKAV</sequence>
<keyword evidence="3" id="KW-1185">Reference proteome</keyword>
<dbReference type="GeneID" id="54557315"/>
<name>A0A6A6CZH1_ZASCE</name>
<evidence type="ECO:0000313" key="3">
    <source>
        <dbReference type="Proteomes" id="UP000799537"/>
    </source>
</evidence>
<dbReference type="Proteomes" id="UP000799537">
    <property type="component" value="Unassembled WGS sequence"/>
</dbReference>
<organism evidence="2 3">
    <name type="scientific">Zasmidium cellare ATCC 36951</name>
    <dbReference type="NCBI Taxonomy" id="1080233"/>
    <lineage>
        <taxon>Eukaryota</taxon>
        <taxon>Fungi</taxon>
        <taxon>Dikarya</taxon>
        <taxon>Ascomycota</taxon>
        <taxon>Pezizomycotina</taxon>
        <taxon>Dothideomycetes</taxon>
        <taxon>Dothideomycetidae</taxon>
        <taxon>Mycosphaerellales</taxon>
        <taxon>Mycosphaerellaceae</taxon>
        <taxon>Zasmidium</taxon>
    </lineage>
</organism>
<protein>
    <submittedName>
        <fullName evidence="2">Uncharacterized protein</fullName>
    </submittedName>
</protein>
<reference evidence="2" key="1">
    <citation type="journal article" date="2020" name="Stud. Mycol.">
        <title>101 Dothideomycetes genomes: a test case for predicting lifestyles and emergence of pathogens.</title>
        <authorList>
            <person name="Haridas S."/>
            <person name="Albert R."/>
            <person name="Binder M."/>
            <person name="Bloem J."/>
            <person name="Labutti K."/>
            <person name="Salamov A."/>
            <person name="Andreopoulos B."/>
            <person name="Baker S."/>
            <person name="Barry K."/>
            <person name="Bills G."/>
            <person name="Bluhm B."/>
            <person name="Cannon C."/>
            <person name="Castanera R."/>
            <person name="Culley D."/>
            <person name="Daum C."/>
            <person name="Ezra D."/>
            <person name="Gonzalez J."/>
            <person name="Henrissat B."/>
            <person name="Kuo A."/>
            <person name="Liang C."/>
            <person name="Lipzen A."/>
            <person name="Lutzoni F."/>
            <person name="Magnuson J."/>
            <person name="Mondo S."/>
            <person name="Nolan M."/>
            <person name="Ohm R."/>
            <person name="Pangilinan J."/>
            <person name="Park H.-J."/>
            <person name="Ramirez L."/>
            <person name="Alfaro M."/>
            <person name="Sun H."/>
            <person name="Tritt A."/>
            <person name="Yoshinaga Y."/>
            <person name="Zwiers L.-H."/>
            <person name="Turgeon B."/>
            <person name="Goodwin S."/>
            <person name="Spatafora J."/>
            <person name="Crous P."/>
            <person name="Grigoriev I."/>
        </authorList>
    </citation>
    <scope>NUCLEOTIDE SEQUENCE</scope>
    <source>
        <strain evidence="2">ATCC 36951</strain>
    </source>
</reference>
<feature type="coiled-coil region" evidence="1">
    <location>
        <begin position="245"/>
        <end position="283"/>
    </location>
</feature>
<dbReference type="AlphaFoldDB" id="A0A6A6CZH1"/>
<accession>A0A6A6CZH1</accession>
<evidence type="ECO:0000256" key="1">
    <source>
        <dbReference type="SAM" id="Coils"/>
    </source>
</evidence>
<dbReference type="EMBL" id="ML993581">
    <property type="protein sequence ID" value="KAF2172143.1"/>
    <property type="molecule type" value="Genomic_DNA"/>
</dbReference>
<proteinExistence type="predicted"/>
<gene>
    <name evidence="2" type="ORF">M409DRAFT_17383</name>
</gene>